<protein>
    <submittedName>
        <fullName evidence="1">Uncharacterized protein</fullName>
    </submittedName>
</protein>
<keyword evidence="2" id="KW-1185">Reference proteome</keyword>
<dbReference type="EMBL" id="FOIB01000003">
    <property type="protein sequence ID" value="SET76030.1"/>
    <property type="molecule type" value="Genomic_DNA"/>
</dbReference>
<dbReference type="RefSeq" id="WP_255316195.1">
    <property type="nucleotide sequence ID" value="NZ_BJXR01000062.1"/>
</dbReference>
<sequence length="44" mass="5401">MLEDARWYAILTQCEYILDCWALEAGRLRYEWHLTEEEQARVLL</sequence>
<comment type="caution">
    <text evidence="1">The sequence shown here is derived from an EMBL/GenBank/DDBJ whole genome shotgun (WGS) entry which is preliminary data.</text>
</comment>
<dbReference type="Proteomes" id="UP000183760">
    <property type="component" value="Unassembled WGS sequence"/>
</dbReference>
<organism evidence="1 2">
    <name type="scientific">Myxococcus fulvus</name>
    <dbReference type="NCBI Taxonomy" id="33"/>
    <lineage>
        <taxon>Bacteria</taxon>
        <taxon>Pseudomonadati</taxon>
        <taxon>Myxococcota</taxon>
        <taxon>Myxococcia</taxon>
        <taxon>Myxococcales</taxon>
        <taxon>Cystobacterineae</taxon>
        <taxon>Myxococcaceae</taxon>
        <taxon>Myxococcus</taxon>
    </lineage>
</organism>
<evidence type="ECO:0000313" key="1">
    <source>
        <dbReference type="EMBL" id="SET76030.1"/>
    </source>
</evidence>
<evidence type="ECO:0000313" key="2">
    <source>
        <dbReference type="Proteomes" id="UP000183760"/>
    </source>
</evidence>
<reference evidence="1 2" key="1">
    <citation type="submission" date="2016-10" db="EMBL/GenBank/DDBJ databases">
        <authorList>
            <person name="Varghese N."/>
            <person name="Submissions S."/>
        </authorList>
    </citation>
    <scope>NUCLEOTIDE SEQUENCE [LARGE SCALE GENOMIC DNA]</scope>
    <source>
        <strain evidence="1 2">DSM 16525</strain>
    </source>
</reference>
<name>A0ABY1C792_MYXFU</name>
<gene>
    <name evidence="1" type="ORF">SAMN05443572_103103</name>
</gene>
<accession>A0ABY1C792</accession>
<proteinExistence type="predicted"/>